<feature type="compositionally biased region" description="Basic residues" evidence="1">
    <location>
        <begin position="39"/>
        <end position="50"/>
    </location>
</feature>
<evidence type="ECO:0000313" key="4">
    <source>
        <dbReference type="Proteomes" id="UP000268652"/>
    </source>
</evidence>
<evidence type="ECO:0000313" key="5">
    <source>
        <dbReference type="Proteomes" id="UP000275024"/>
    </source>
</evidence>
<name>A0A3A9W568_9ACTN</name>
<protein>
    <submittedName>
        <fullName evidence="2">Uncharacterized protein</fullName>
    </submittedName>
</protein>
<comment type="caution">
    <text evidence="2">The sequence shown here is derived from an EMBL/GenBank/DDBJ whole genome shotgun (WGS) entry which is preliminary data.</text>
</comment>
<organism evidence="2 5">
    <name type="scientific">Streptomyces radicis</name>
    <dbReference type="NCBI Taxonomy" id="1750517"/>
    <lineage>
        <taxon>Bacteria</taxon>
        <taxon>Bacillati</taxon>
        <taxon>Actinomycetota</taxon>
        <taxon>Actinomycetes</taxon>
        <taxon>Kitasatosporales</taxon>
        <taxon>Streptomycetaceae</taxon>
        <taxon>Streptomyces</taxon>
    </lineage>
</organism>
<dbReference type="Proteomes" id="UP000275024">
    <property type="component" value="Unassembled WGS sequence"/>
</dbReference>
<evidence type="ECO:0000313" key="2">
    <source>
        <dbReference type="EMBL" id="RKN08341.1"/>
    </source>
</evidence>
<proteinExistence type="predicted"/>
<dbReference type="EMBL" id="RBDY01000011">
    <property type="protein sequence ID" value="RKN21623.1"/>
    <property type="molecule type" value="Genomic_DNA"/>
</dbReference>
<reference evidence="4 5" key="1">
    <citation type="submission" date="2018-09" db="EMBL/GenBank/DDBJ databases">
        <title>Streptomyces sp. nov. DS1-2, an endophytic actinomycete isolated from roots of Dendrobium scabrilingue.</title>
        <authorList>
            <person name="Kuncharoen N."/>
            <person name="Kudo T."/>
            <person name="Ohkuma M."/>
            <person name="Yuki M."/>
            <person name="Tanasupawat S."/>
        </authorList>
    </citation>
    <scope>NUCLEOTIDE SEQUENCE [LARGE SCALE GENOMIC DNA]</scope>
    <source>
        <strain evidence="2 5">AZ1-7</strain>
        <strain evidence="3 4">DS1-2</strain>
    </source>
</reference>
<keyword evidence="4" id="KW-1185">Reference proteome</keyword>
<gene>
    <name evidence="3" type="ORF">D7318_16980</name>
    <name evidence="2" type="ORF">D7319_15485</name>
</gene>
<dbReference type="EMBL" id="RBDX01000011">
    <property type="protein sequence ID" value="RKN08341.1"/>
    <property type="molecule type" value="Genomic_DNA"/>
</dbReference>
<sequence>MELPPRYAHVEELRGMEPAERAYWLRVLDDSAEALRNARHIPPRSGRAARRVPGALPSHHRRK</sequence>
<accession>A0A3A9W568</accession>
<evidence type="ECO:0000256" key="1">
    <source>
        <dbReference type="SAM" id="MobiDB-lite"/>
    </source>
</evidence>
<dbReference type="Proteomes" id="UP000268652">
    <property type="component" value="Unassembled WGS sequence"/>
</dbReference>
<dbReference type="RefSeq" id="WP_120697942.1">
    <property type="nucleotide sequence ID" value="NZ_RBDX01000011.1"/>
</dbReference>
<evidence type="ECO:0000313" key="3">
    <source>
        <dbReference type="EMBL" id="RKN21623.1"/>
    </source>
</evidence>
<dbReference type="AlphaFoldDB" id="A0A3A9W568"/>
<feature type="region of interest" description="Disordered" evidence="1">
    <location>
        <begin position="39"/>
        <end position="63"/>
    </location>
</feature>